<keyword evidence="1" id="KW-1133">Transmembrane helix</keyword>
<evidence type="ECO:0000256" key="1">
    <source>
        <dbReference type="SAM" id="Phobius"/>
    </source>
</evidence>
<dbReference type="GO" id="GO:0005802">
    <property type="term" value="C:trans-Golgi network"/>
    <property type="evidence" value="ECO:0007669"/>
    <property type="project" value="TreeGrafter"/>
</dbReference>
<dbReference type="PANTHER" id="PTHR15071:SF34">
    <property type="entry name" value="MRH DOMAIN-CONTAINING PROTEIN"/>
    <property type="match status" value="1"/>
</dbReference>
<dbReference type="Proteomes" id="UP000005226">
    <property type="component" value="Chromosome 21"/>
</dbReference>
<accession>A0A674MKT0</accession>
<sequence length="255" mass="28116">MSAHVSFVLLLWFCTLASARPPTLSFSNTSGCFRVDRCRCIMKDGSGVVDLRTVGDADGFLGRLRPVSAEGAEPGTEVLLSFKPCQPFSQPEDLGAAGCRDVAVCLILRNQQLTTRYLNYGRHAENEFHYNHTDTRQPLTVVHYQCRPNLSTSFIQQERLGPQEPLHIWVGSPCACPNGCAVGDLGVGTIFLILLSLSAATYFILGSCALRPFRSSSGVQMSPEASVWCMIFYRCDPERRAVEQSVPLVKHFDAH</sequence>
<evidence type="ECO:0000313" key="3">
    <source>
        <dbReference type="Ensembl" id="ENSTRUP00000061706.1"/>
    </source>
</evidence>
<keyword evidence="4" id="KW-1185">Reference proteome</keyword>
<keyword evidence="1" id="KW-0472">Membrane</keyword>
<dbReference type="OMA" id="SVWCMIC"/>
<reference evidence="3 4" key="1">
    <citation type="journal article" date="2011" name="Genome Biol. Evol.">
        <title>Integration of the genetic map and genome assembly of fugu facilitates insights into distinct features of genome evolution in teleosts and mammals.</title>
        <authorList>
            <person name="Kai W."/>
            <person name="Kikuchi K."/>
            <person name="Tohari S."/>
            <person name="Chew A.K."/>
            <person name="Tay A."/>
            <person name="Fujiwara A."/>
            <person name="Hosoya S."/>
            <person name="Suetake H."/>
            <person name="Naruse K."/>
            <person name="Brenner S."/>
            <person name="Suzuki Y."/>
            <person name="Venkatesh B."/>
        </authorList>
    </citation>
    <scope>NUCLEOTIDE SEQUENCE [LARGE SCALE GENOMIC DNA]</scope>
</reference>
<dbReference type="InParanoid" id="A0A674MKT0"/>
<dbReference type="AlphaFoldDB" id="A0A674MKT0"/>
<dbReference type="Ensembl" id="ENSTRUT00000077204.1">
    <property type="protein sequence ID" value="ENSTRUP00000061706.1"/>
    <property type="gene ID" value="ENSTRUG00000029974.1"/>
</dbReference>
<organism evidence="3 4">
    <name type="scientific">Takifugu rubripes</name>
    <name type="common">Japanese pufferfish</name>
    <name type="synonym">Fugu rubripes</name>
    <dbReference type="NCBI Taxonomy" id="31033"/>
    <lineage>
        <taxon>Eukaryota</taxon>
        <taxon>Metazoa</taxon>
        <taxon>Chordata</taxon>
        <taxon>Craniata</taxon>
        <taxon>Vertebrata</taxon>
        <taxon>Euteleostomi</taxon>
        <taxon>Actinopterygii</taxon>
        <taxon>Neopterygii</taxon>
        <taxon>Teleostei</taxon>
        <taxon>Neoteleostei</taxon>
        <taxon>Acanthomorphata</taxon>
        <taxon>Eupercaria</taxon>
        <taxon>Tetraodontiformes</taxon>
        <taxon>Tetradontoidea</taxon>
        <taxon>Tetraodontidae</taxon>
        <taxon>Takifugu</taxon>
    </lineage>
</organism>
<reference evidence="3" key="3">
    <citation type="submission" date="2025-09" db="UniProtKB">
        <authorList>
            <consortium name="Ensembl"/>
        </authorList>
    </citation>
    <scope>IDENTIFICATION</scope>
</reference>
<feature type="chain" id="PRO_5025587170" evidence="2">
    <location>
        <begin position="20"/>
        <end position="255"/>
    </location>
</feature>
<dbReference type="PANTHER" id="PTHR15071">
    <property type="entry name" value="MANNOSE-6-PHOSPHATE RECEPTOR FAMILY MEMBER"/>
    <property type="match status" value="1"/>
</dbReference>
<proteinExistence type="predicted"/>
<gene>
    <name evidence="3" type="primary">rpl35</name>
</gene>
<keyword evidence="2" id="KW-0732">Signal</keyword>
<evidence type="ECO:0000313" key="4">
    <source>
        <dbReference type="Proteomes" id="UP000005226"/>
    </source>
</evidence>
<feature type="signal peptide" evidence="2">
    <location>
        <begin position="1"/>
        <end position="19"/>
    </location>
</feature>
<reference evidence="3" key="2">
    <citation type="submission" date="2025-08" db="UniProtKB">
        <authorList>
            <consortium name="Ensembl"/>
        </authorList>
    </citation>
    <scope>IDENTIFICATION</scope>
</reference>
<protein>
    <submittedName>
        <fullName evidence="3">Uncharacterized protein</fullName>
    </submittedName>
</protein>
<dbReference type="GeneTree" id="ENSGT00990000203759"/>
<feature type="transmembrane region" description="Helical" evidence="1">
    <location>
        <begin position="185"/>
        <end position="205"/>
    </location>
</feature>
<evidence type="ECO:0000256" key="2">
    <source>
        <dbReference type="SAM" id="SignalP"/>
    </source>
</evidence>
<name>A0A674MKT0_TAKRU</name>
<keyword evidence="1" id="KW-0812">Transmembrane</keyword>